<dbReference type="EMBL" id="QFPJ01000033">
    <property type="protein sequence ID" value="PZQ21255.1"/>
    <property type="molecule type" value="Genomic_DNA"/>
</dbReference>
<evidence type="ECO:0000313" key="3">
    <source>
        <dbReference type="Proteomes" id="UP000248597"/>
    </source>
</evidence>
<evidence type="ECO:0000256" key="1">
    <source>
        <dbReference type="SAM" id="MobiDB-lite"/>
    </source>
</evidence>
<name>A0A2W5L3F4_SPHMC</name>
<accession>A0A2W5L3F4</accession>
<proteinExistence type="predicted"/>
<dbReference type="Proteomes" id="UP000248597">
    <property type="component" value="Unassembled WGS sequence"/>
</dbReference>
<feature type="region of interest" description="Disordered" evidence="1">
    <location>
        <begin position="70"/>
        <end position="119"/>
    </location>
</feature>
<sequence length="119" mass="12970">MAFARGLTVKQAASAVGMSAPTLRKVYFSEVGKRTEARVRMEMVQLGRLNDQAAAGNVAAEKELIKQLDRMRQRDQQQQLAPAPTKAAAPKLGKKEAAKAQAQNVRGLYEPPSPPTRLN</sequence>
<organism evidence="2 3">
    <name type="scientific">Sphingopyxis macrogoltabida</name>
    <name type="common">Sphingomonas macrogoltabidus</name>
    <dbReference type="NCBI Taxonomy" id="33050"/>
    <lineage>
        <taxon>Bacteria</taxon>
        <taxon>Pseudomonadati</taxon>
        <taxon>Pseudomonadota</taxon>
        <taxon>Alphaproteobacteria</taxon>
        <taxon>Sphingomonadales</taxon>
        <taxon>Sphingomonadaceae</taxon>
        <taxon>Sphingopyxis</taxon>
    </lineage>
</organism>
<protein>
    <submittedName>
        <fullName evidence="2">Uncharacterized protein</fullName>
    </submittedName>
</protein>
<dbReference type="AlphaFoldDB" id="A0A2W5L3F4"/>
<comment type="caution">
    <text evidence="2">The sequence shown here is derived from an EMBL/GenBank/DDBJ whole genome shotgun (WGS) entry which is preliminary data.</text>
</comment>
<evidence type="ECO:0000313" key="2">
    <source>
        <dbReference type="EMBL" id="PZQ21255.1"/>
    </source>
</evidence>
<gene>
    <name evidence="2" type="ORF">DI569_12565</name>
</gene>
<feature type="compositionally biased region" description="Low complexity" evidence="1">
    <location>
        <begin position="76"/>
        <end position="91"/>
    </location>
</feature>
<reference evidence="2 3" key="1">
    <citation type="submission" date="2017-08" db="EMBL/GenBank/DDBJ databases">
        <title>Infants hospitalized years apart are colonized by the same room-sourced microbial strains.</title>
        <authorList>
            <person name="Brooks B."/>
            <person name="Olm M.R."/>
            <person name="Firek B.A."/>
            <person name="Baker R."/>
            <person name="Thomas B.C."/>
            <person name="Morowitz M.J."/>
            <person name="Banfield J.F."/>
        </authorList>
    </citation>
    <scope>NUCLEOTIDE SEQUENCE [LARGE SCALE GENOMIC DNA]</scope>
    <source>
        <strain evidence="2">S2_005_003_R2_47</strain>
    </source>
</reference>